<keyword evidence="5" id="KW-0378">Hydrolase</keyword>
<dbReference type="InterPro" id="IPR026392">
    <property type="entry name" value="Exo/Archaeosortase_dom"/>
</dbReference>
<organism evidence="9 10">
    <name type="scientific">Dokdonia donghaensis DSW-1</name>
    <dbReference type="NCBI Taxonomy" id="1300343"/>
    <lineage>
        <taxon>Bacteria</taxon>
        <taxon>Pseudomonadati</taxon>
        <taxon>Bacteroidota</taxon>
        <taxon>Flavobacteriia</taxon>
        <taxon>Flavobacteriales</taxon>
        <taxon>Flavobacteriaceae</taxon>
        <taxon>Dokdonia</taxon>
    </lineage>
</organism>
<keyword evidence="4 8" id="KW-0812">Transmembrane</keyword>
<dbReference type="AlphaFoldDB" id="A0A0A2GT76"/>
<dbReference type="GO" id="GO:0008233">
    <property type="term" value="F:peptidase activity"/>
    <property type="evidence" value="ECO:0007669"/>
    <property type="project" value="UniProtKB-KW"/>
</dbReference>
<feature type="transmembrane region" description="Helical" evidence="8">
    <location>
        <begin position="88"/>
        <end position="109"/>
    </location>
</feature>
<gene>
    <name evidence="9" type="ORF">NV36_05895</name>
</gene>
<dbReference type="InterPro" id="IPR019127">
    <property type="entry name" value="Exosortase"/>
</dbReference>
<dbReference type="NCBIfam" id="TIGR04178">
    <property type="entry name" value="exo_archaeo"/>
    <property type="match status" value="1"/>
</dbReference>
<keyword evidence="6 8" id="KW-1133">Transmembrane helix</keyword>
<evidence type="ECO:0000256" key="3">
    <source>
        <dbReference type="ARBA" id="ARBA00022670"/>
    </source>
</evidence>
<evidence type="ECO:0000313" key="9">
    <source>
        <dbReference type="EMBL" id="KGO06417.1"/>
    </source>
</evidence>
<feature type="transmembrane region" description="Helical" evidence="8">
    <location>
        <begin position="12"/>
        <end position="32"/>
    </location>
</feature>
<evidence type="ECO:0000256" key="6">
    <source>
        <dbReference type="ARBA" id="ARBA00022989"/>
    </source>
</evidence>
<dbReference type="KEGG" id="ddo:I597_0042"/>
<dbReference type="GO" id="GO:0005886">
    <property type="term" value="C:plasma membrane"/>
    <property type="evidence" value="ECO:0007669"/>
    <property type="project" value="UniProtKB-SubCell"/>
</dbReference>
<evidence type="ECO:0000313" key="10">
    <source>
        <dbReference type="Proteomes" id="UP000030140"/>
    </source>
</evidence>
<keyword evidence="7 8" id="KW-0472">Membrane</keyword>
<protein>
    <submittedName>
        <fullName evidence="9">Molecular chaperone GroEL</fullName>
    </submittedName>
</protein>
<dbReference type="InterPro" id="IPR026323">
    <property type="entry name" value="Exosortase-related_prot_XrtF"/>
</dbReference>
<keyword evidence="10" id="KW-1185">Reference proteome</keyword>
<evidence type="ECO:0000256" key="8">
    <source>
        <dbReference type="SAM" id="Phobius"/>
    </source>
</evidence>
<dbReference type="PATRIC" id="fig|1300343.5.peg.44"/>
<comment type="subcellular location">
    <subcellularLocation>
        <location evidence="1">Cell membrane</location>
        <topology evidence="1">Multi-pass membrane protein</topology>
    </subcellularLocation>
</comment>
<sequence>MLKLVRKYKPVLRFLAIFIGSYLVFVSLYQLFLTYGASSRYFPDYITHNVAKQSQALITAFGYDMKVEPSTWEPAMNLTMNGKTLARVLEGCNAVSVMLLFVSFMLAFFGDVKRTLLFIFGGVVLLYGMNVLRIALLTIGIYEYPAYADVLHGTIFPAVIYGTVFLLWLGWINSYKKPVKDA</sequence>
<evidence type="ECO:0000256" key="4">
    <source>
        <dbReference type="ARBA" id="ARBA00022692"/>
    </source>
</evidence>
<evidence type="ECO:0000256" key="7">
    <source>
        <dbReference type="ARBA" id="ARBA00023136"/>
    </source>
</evidence>
<feature type="transmembrane region" description="Helical" evidence="8">
    <location>
        <begin position="116"/>
        <end position="142"/>
    </location>
</feature>
<accession>A0A0A2GT76</accession>
<dbReference type="GO" id="GO:0006508">
    <property type="term" value="P:proteolysis"/>
    <property type="evidence" value="ECO:0007669"/>
    <property type="project" value="UniProtKB-KW"/>
</dbReference>
<dbReference type="Proteomes" id="UP000030140">
    <property type="component" value="Unassembled WGS sequence"/>
</dbReference>
<proteinExistence type="predicted"/>
<reference evidence="9 10" key="1">
    <citation type="submission" date="2014-10" db="EMBL/GenBank/DDBJ databases">
        <title>Draft genome sequence of the proteorhodopsin-containing marine bacterium Dokdonia donghaensis.</title>
        <authorList>
            <person name="Gomez-Consarnau L."/>
            <person name="Gonzalez J.M."/>
            <person name="Riedel T."/>
            <person name="Jaenicke S."/>
            <person name="Wagner-Doebler I."/>
            <person name="Fuhrman J.A."/>
        </authorList>
    </citation>
    <scope>NUCLEOTIDE SEQUENCE [LARGE SCALE GENOMIC DNA]</scope>
    <source>
        <strain evidence="9 10">DSW-1</strain>
    </source>
</reference>
<evidence type="ECO:0000256" key="5">
    <source>
        <dbReference type="ARBA" id="ARBA00022801"/>
    </source>
</evidence>
<dbReference type="Pfam" id="PF09721">
    <property type="entry name" value="Exosortase_EpsH"/>
    <property type="match status" value="1"/>
</dbReference>
<keyword evidence="3" id="KW-0645">Protease</keyword>
<dbReference type="EMBL" id="JSAQ01000001">
    <property type="protein sequence ID" value="KGO06417.1"/>
    <property type="molecule type" value="Genomic_DNA"/>
</dbReference>
<dbReference type="NCBIfam" id="TIGR04128">
    <property type="entry name" value="exoso_Fjoh_1448"/>
    <property type="match status" value="1"/>
</dbReference>
<evidence type="ECO:0000256" key="2">
    <source>
        <dbReference type="ARBA" id="ARBA00022475"/>
    </source>
</evidence>
<dbReference type="OrthoDB" id="678161at2"/>
<feature type="transmembrane region" description="Helical" evidence="8">
    <location>
        <begin position="154"/>
        <end position="172"/>
    </location>
</feature>
<comment type="caution">
    <text evidence="9">The sequence shown here is derived from an EMBL/GenBank/DDBJ whole genome shotgun (WGS) entry which is preliminary data.</text>
</comment>
<name>A0A0A2GT76_9FLAO</name>
<keyword evidence="2" id="KW-1003">Cell membrane</keyword>
<evidence type="ECO:0000256" key="1">
    <source>
        <dbReference type="ARBA" id="ARBA00004651"/>
    </source>
</evidence>
<dbReference type="RefSeq" id="WP_035325425.1">
    <property type="nucleotide sequence ID" value="NZ_CP015125.1"/>
</dbReference>